<dbReference type="PANTHER" id="PTHR14624:SF0">
    <property type="entry name" value="POLYPRENOL REDUCTASE"/>
    <property type="match status" value="1"/>
</dbReference>
<protein>
    <recommendedName>
        <fullName evidence="6">3-oxo-5-alpha-steroid 4-dehydrogenase C-terminal domain-containing protein</fullName>
    </recommendedName>
</protein>
<keyword evidence="4 5" id="KW-0472">Membrane</keyword>
<dbReference type="InterPro" id="IPR039698">
    <property type="entry name" value="Dfg10/SRD5A3"/>
</dbReference>
<evidence type="ECO:0000259" key="6">
    <source>
        <dbReference type="Pfam" id="PF02544"/>
    </source>
</evidence>
<feature type="transmembrane region" description="Helical" evidence="5">
    <location>
        <begin position="135"/>
        <end position="154"/>
    </location>
</feature>
<reference evidence="7 8" key="1">
    <citation type="submission" date="2019-06" db="EMBL/GenBank/DDBJ databases">
        <title>Genomics analysis of Aphanomyces spp. identifies a new class of oomycete effector associated with host adaptation.</title>
        <authorList>
            <person name="Gaulin E."/>
        </authorList>
    </citation>
    <scope>NUCLEOTIDE SEQUENCE [LARGE SCALE GENOMIC DNA]</scope>
    <source>
        <strain evidence="7 8">E</strain>
    </source>
</reference>
<evidence type="ECO:0000256" key="5">
    <source>
        <dbReference type="SAM" id="Phobius"/>
    </source>
</evidence>
<feature type="transmembrane region" description="Helical" evidence="5">
    <location>
        <begin position="28"/>
        <end position="48"/>
    </location>
</feature>
<dbReference type="GO" id="GO:0016095">
    <property type="term" value="P:polyprenol catabolic process"/>
    <property type="evidence" value="ECO:0007669"/>
    <property type="project" value="TreeGrafter"/>
</dbReference>
<dbReference type="GO" id="GO:0003865">
    <property type="term" value="F:3-oxo-5-alpha-steroid 4-dehydrogenase activity"/>
    <property type="evidence" value="ECO:0007669"/>
    <property type="project" value="TreeGrafter"/>
</dbReference>
<organism evidence="7 8">
    <name type="scientific">Aphanomyces astaci</name>
    <name type="common">Crayfish plague agent</name>
    <dbReference type="NCBI Taxonomy" id="112090"/>
    <lineage>
        <taxon>Eukaryota</taxon>
        <taxon>Sar</taxon>
        <taxon>Stramenopiles</taxon>
        <taxon>Oomycota</taxon>
        <taxon>Saprolegniomycetes</taxon>
        <taxon>Saprolegniales</taxon>
        <taxon>Verrucalvaceae</taxon>
        <taxon>Aphanomyces</taxon>
    </lineage>
</organism>
<dbReference type="PANTHER" id="PTHR14624">
    <property type="entry name" value="DFG10 PROTEIN"/>
    <property type="match status" value="1"/>
</dbReference>
<dbReference type="VEuPathDB" id="FungiDB:H257_07237"/>
<name>A0A6A5AT34_APHAT</name>
<proteinExistence type="predicted"/>
<dbReference type="UniPathway" id="UPA00378"/>
<comment type="caution">
    <text evidence="7">The sequence shown here is derived from an EMBL/GenBank/DDBJ whole genome shotgun (WGS) entry which is preliminary data.</text>
</comment>
<keyword evidence="3 5" id="KW-1133">Transmembrane helix</keyword>
<dbReference type="AlphaFoldDB" id="A0A6A5AT34"/>
<feature type="domain" description="3-oxo-5-alpha-steroid 4-dehydrogenase C-terminal" evidence="6">
    <location>
        <begin position="165"/>
        <end position="284"/>
    </location>
</feature>
<dbReference type="GO" id="GO:0006488">
    <property type="term" value="P:dolichol-linked oligosaccharide biosynthetic process"/>
    <property type="evidence" value="ECO:0007669"/>
    <property type="project" value="InterPro"/>
</dbReference>
<feature type="transmembrane region" description="Helical" evidence="5">
    <location>
        <begin position="166"/>
        <end position="182"/>
    </location>
</feature>
<keyword evidence="2 5" id="KW-0812">Transmembrane</keyword>
<feature type="transmembrane region" description="Helical" evidence="5">
    <location>
        <begin position="96"/>
        <end position="115"/>
    </location>
</feature>
<comment type="subcellular location">
    <subcellularLocation>
        <location evidence="1">Endomembrane system</location>
        <topology evidence="1">Multi-pass membrane protein</topology>
    </subcellularLocation>
</comment>
<sequence>MQNSTMLWNVEQGVRDNGPTLNLILQTVWGLLSITALLSTAVPPLRRLSLHGRLQSTRSSSVFMVRKSWFGFFYLLGWTWNGLVLVLAILWSMSSSPLACSGPTLICLVCLQCHLFRRMLESVSITQFGDSTMHAAALILGTCHYIMVSLSIVLDDGARDPMSLHWFDVLVLLGGLSLFLVASAHQMTCNAILASIKSSAISYAIPQGDWFDLTWSPLYWAEVLLYTSLVLLSQGRNSNLMRIALWVAINQSISAHRAKAWYVATFPAAAAALGHRATLIPHVW</sequence>
<evidence type="ECO:0000256" key="1">
    <source>
        <dbReference type="ARBA" id="ARBA00004127"/>
    </source>
</evidence>
<gene>
    <name evidence="7" type="ORF">AaE_003738</name>
</gene>
<dbReference type="InterPro" id="IPR001104">
    <property type="entry name" value="3-oxo-5_a-steroid_4-DH_C"/>
</dbReference>
<dbReference type="Proteomes" id="UP000469452">
    <property type="component" value="Unassembled WGS sequence"/>
</dbReference>
<feature type="transmembrane region" description="Helical" evidence="5">
    <location>
        <begin position="69"/>
        <end position="90"/>
    </location>
</feature>
<evidence type="ECO:0000313" key="7">
    <source>
        <dbReference type="EMBL" id="KAF0759184.1"/>
    </source>
</evidence>
<dbReference type="GO" id="GO:0005783">
    <property type="term" value="C:endoplasmic reticulum"/>
    <property type="evidence" value="ECO:0007669"/>
    <property type="project" value="TreeGrafter"/>
</dbReference>
<evidence type="ECO:0000313" key="8">
    <source>
        <dbReference type="Proteomes" id="UP000469452"/>
    </source>
</evidence>
<evidence type="ECO:0000256" key="4">
    <source>
        <dbReference type="ARBA" id="ARBA00023136"/>
    </source>
</evidence>
<feature type="transmembrane region" description="Helical" evidence="5">
    <location>
        <begin position="217"/>
        <end position="233"/>
    </location>
</feature>
<accession>A0A6A5AT34</accession>
<evidence type="ECO:0000256" key="2">
    <source>
        <dbReference type="ARBA" id="ARBA00022692"/>
    </source>
</evidence>
<dbReference type="PROSITE" id="PS50244">
    <property type="entry name" value="S5A_REDUCTASE"/>
    <property type="match status" value="1"/>
</dbReference>
<evidence type="ECO:0000256" key="3">
    <source>
        <dbReference type="ARBA" id="ARBA00022989"/>
    </source>
</evidence>
<dbReference type="EMBL" id="VJMI01009339">
    <property type="protein sequence ID" value="KAF0759184.1"/>
    <property type="molecule type" value="Genomic_DNA"/>
</dbReference>
<dbReference type="Pfam" id="PF02544">
    <property type="entry name" value="Steroid_dh"/>
    <property type="match status" value="1"/>
</dbReference>